<evidence type="ECO:0000256" key="3">
    <source>
        <dbReference type="SAM" id="MobiDB-lite"/>
    </source>
</evidence>
<feature type="region of interest" description="Disordered" evidence="3">
    <location>
        <begin position="77"/>
        <end position="97"/>
    </location>
</feature>
<proteinExistence type="inferred from homology"/>
<evidence type="ECO:0000259" key="4">
    <source>
        <dbReference type="Pfam" id="PF02441"/>
    </source>
</evidence>
<dbReference type="Pfam" id="PF02441">
    <property type="entry name" value="Flavoprotein"/>
    <property type="match status" value="1"/>
</dbReference>
<dbReference type="Gene3D" id="3.40.50.1950">
    <property type="entry name" value="Flavin prenyltransferase-like"/>
    <property type="match status" value="1"/>
</dbReference>
<dbReference type="SUPFAM" id="SSF52507">
    <property type="entry name" value="Homo-oligomeric flavin-containing Cys decarboxylases, HFCD"/>
    <property type="match status" value="1"/>
</dbReference>
<protein>
    <recommendedName>
        <fullName evidence="4">Flavoprotein domain-containing protein</fullName>
    </recommendedName>
</protein>
<keyword evidence="6" id="KW-1185">Reference proteome</keyword>
<dbReference type="AlphaFoldDB" id="A0A2T9Y2F9"/>
<feature type="region of interest" description="Disordered" evidence="3">
    <location>
        <begin position="1"/>
        <end position="28"/>
    </location>
</feature>
<accession>A0A2T9Y2F9</accession>
<feature type="compositionally biased region" description="Low complexity" evidence="3">
    <location>
        <begin position="12"/>
        <end position="28"/>
    </location>
</feature>
<evidence type="ECO:0000256" key="2">
    <source>
        <dbReference type="ARBA" id="ARBA00038350"/>
    </source>
</evidence>
<reference evidence="5 6" key="1">
    <citation type="journal article" date="2018" name="MBio">
        <title>Comparative Genomics Reveals the Core Gene Toolbox for the Fungus-Insect Symbiosis.</title>
        <authorList>
            <person name="Wang Y."/>
            <person name="Stata M."/>
            <person name="Wang W."/>
            <person name="Stajich J.E."/>
            <person name="White M.M."/>
            <person name="Moncalvo J.M."/>
        </authorList>
    </citation>
    <scope>NUCLEOTIDE SEQUENCE [LARGE SCALE GENOMIC DNA]</scope>
    <source>
        <strain evidence="5 6">SC-DP-2</strain>
    </source>
</reference>
<evidence type="ECO:0000313" key="5">
    <source>
        <dbReference type="EMBL" id="PVU86521.1"/>
    </source>
</evidence>
<sequence length="320" mass="34965">MENKTPLTPPRTTNIDSSDSSTVDSSTAFSGKIQSNDLHLDYASSELASLSPKNDSILPNLVRKSSYPAKNDVLALKKHKTSTNTSTSSTDPLNQLDPSLKPCGLLGNLQKPDYTESSLHEPETTTSKIFGELELETLDSSSTHSCNLLIGLTASVACIKINEIVQQLSDIFSKNNTKLNIKIVPTKNALFFASLDSLQKLAPTFTDEQEWLLRKWADIILIAPLDANSMAKIVHGICDNLLLCILRAWDFSKPALLAPAMNTFMWSHPITNSQLLELKSLSFQIIDPITKTLACGDHGNGALADPSEIAKLVFLAFDKH</sequence>
<dbReference type="OrthoDB" id="1532798at2759"/>
<feature type="domain" description="Flavoprotein" evidence="4">
    <location>
        <begin position="147"/>
        <end position="311"/>
    </location>
</feature>
<name>A0A2T9Y2F9_9FUNG</name>
<organism evidence="5 6">
    <name type="scientific">Smittium megazygosporum</name>
    <dbReference type="NCBI Taxonomy" id="133381"/>
    <lineage>
        <taxon>Eukaryota</taxon>
        <taxon>Fungi</taxon>
        <taxon>Fungi incertae sedis</taxon>
        <taxon>Zoopagomycota</taxon>
        <taxon>Kickxellomycotina</taxon>
        <taxon>Harpellomycetes</taxon>
        <taxon>Harpellales</taxon>
        <taxon>Legeriomycetaceae</taxon>
        <taxon>Smittium</taxon>
    </lineage>
</organism>
<dbReference type="GO" id="GO:0071513">
    <property type="term" value="C:phosphopantothenoylcysteine decarboxylase complex"/>
    <property type="evidence" value="ECO:0007669"/>
    <property type="project" value="TreeGrafter"/>
</dbReference>
<comment type="caution">
    <text evidence="5">The sequence shown here is derived from an EMBL/GenBank/DDBJ whole genome shotgun (WGS) entry which is preliminary data.</text>
</comment>
<evidence type="ECO:0000256" key="1">
    <source>
        <dbReference type="ARBA" id="ARBA00022993"/>
    </source>
</evidence>
<dbReference type="InterPro" id="IPR003382">
    <property type="entry name" value="Flavoprotein"/>
</dbReference>
<dbReference type="GO" id="GO:0010181">
    <property type="term" value="F:FMN binding"/>
    <property type="evidence" value="ECO:0007669"/>
    <property type="project" value="TreeGrafter"/>
</dbReference>
<evidence type="ECO:0000313" key="6">
    <source>
        <dbReference type="Proteomes" id="UP000245609"/>
    </source>
</evidence>
<dbReference type="InterPro" id="IPR036551">
    <property type="entry name" value="Flavin_trans-like"/>
</dbReference>
<keyword evidence="1" id="KW-0173">Coenzyme A biosynthesis</keyword>
<dbReference type="GO" id="GO:0015937">
    <property type="term" value="P:coenzyme A biosynthetic process"/>
    <property type="evidence" value="ECO:0007669"/>
    <property type="project" value="UniProtKB-KW"/>
</dbReference>
<dbReference type="PANTHER" id="PTHR14359">
    <property type="entry name" value="HOMO-OLIGOMERIC FLAVIN CONTAINING CYS DECARBOXYLASE FAMILY"/>
    <property type="match status" value="1"/>
</dbReference>
<dbReference type="GO" id="GO:0004633">
    <property type="term" value="F:phosphopantothenoylcysteine decarboxylase activity"/>
    <property type="evidence" value="ECO:0007669"/>
    <property type="project" value="TreeGrafter"/>
</dbReference>
<dbReference type="Proteomes" id="UP000245609">
    <property type="component" value="Unassembled WGS sequence"/>
</dbReference>
<gene>
    <name evidence="5" type="ORF">BB560_006690</name>
</gene>
<dbReference type="EMBL" id="MBFS01003469">
    <property type="protein sequence ID" value="PVU86521.1"/>
    <property type="molecule type" value="Genomic_DNA"/>
</dbReference>
<comment type="similarity">
    <text evidence="2">Belongs to the HFCD (homooligomeric flavin containing Cys decarboxylase) superfamily.</text>
</comment>
<dbReference type="STRING" id="133381.A0A2T9Y2F9"/>
<dbReference type="PANTHER" id="PTHR14359:SF6">
    <property type="entry name" value="PHOSPHOPANTOTHENOYLCYSTEINE DECARBOXYLASE"/>
    <property type="match status" value="1"/>
</dbReference>